<dbReference type="Proteomes" id="UP000024404">
    <property type="component" value="Unassembled WGS sequence"/>
</dbReference>
<protein>
    <submittedName>
        <fullName evidence="2">Uncharacterized protein</fullName>
    </submittedName>
</protein>
<feature type="region of interest" description="Disordered" evidence="1">
    <location>
        <begin position="210"/>
        <end position="231"/>
    </location>
</feature>
<evidence type="ECO:0000313" key="2">
    <source>
        <dbReference type="EnsemblMetazoa" id="OVOC4807.1"/>
    </source>
</evidence>
<proteinExistence type="predicted"/>
<feature type="compositionally biased region" description="Low complexity" evidence="1">
    <location>
        <begin position="210"/>
        <end position="224"/>
    </location>
</feature>
<reference evidence="3" key="1">
    <citation type="submission" date="2013-10" db="EMBL/GenBank/DDBJ databases">
        <title>Genome sequencing of Onchocerca volvulus.</title>
        <authorList>
            <person name="Cotton J."/>
            <person name="Tsai J."/>
            <person name="Stanley E."/>
            <person name="Tracey A."/>
            <person name="Holroyd N."/>
            <person name="Lustigman S."/>
            <person name="Berriman M."/>
        </authorList>
    </citation>
    <scope>NUCLEOTIDE SEQUENCE</scope>
</reference>
<dbReference type="EnsemblMetazoa" id="OVOC4807.1">
    <property type="protein sequence ID" value="OVOC4807.1"/>
    <property type="gene ID" value="WBGene00241616"/>
</dbReference>
<organism evidence="2 3">
    <name type="scientific">Onchocerca volvulus</name>
    <dbReference type="NCBI Taxonomy" id="6282"/>
    <lineage>
        <taxon>Eukaryota</taxon>
        <taxon>Metazoa</taxon>
        <taxon>Ecdysozoa</taxon>
        <taxon>Nematoda</taxon>
        <taxon>Chromadorea</taxon>
        <taxon>Rhabditida</taxon>
        <taxon>Spirurina</taxon>
        <taxon>Spiruromorpha</taxon>
        <taxon>Filarioidea</taxon>
        <taxon>Onchocercidae</taxon>
        <taxon>Onchocerca</taxon>
    </lineage>
</organism>
<keyword evidence="3" id="KW-1185">Reference proteome</keyword>
<sequence>MRLGKENVLLEEEQEHQHGSVMKFWHRFIKVAVIEAAIAKATTASQQYYDNAVTEGHSRMHFYSMKYKYGGKGEGDRSVTMSRRAASVPVTAREKAHLPIPPHQSIYYFLSAYVTLGIVTATTIYKKFDKSLVILQYFRIRKSNRYHQYQEDRTDSTATVRCWLALWWSITASVDDLQADLKQPLKYFRYPSFLPSFLPFLLLTRQFTKNGNSSGGSSSSSNNSRKFLEIV</sequence>
<dbReference type="AlphaFoldDB" id="A0A8R1TUI6"/>
<evidence type="ECO:0000256" key="1">
    <source>
        <dbReference type="SAM" id="MobiDB-lite"/>
    </source>
</evidence>
<name>A0A8R1TUI6_ONCVO</name>
<evidence type="ECO:0000313" key="3">
    <source>
        <dbReference type="Proteomes" id="UP000024404"/>
    </source>
</evidence>
<dbReference type="EMBL" id="CMVM020000144">
    <property type="status" value="NOT_ANNOTATED_CDS"/>
    <property type="molecule type" value="Genomic_DNA"/>
</dbReference>
<reference evidence="2" key="2">
    <citation type="submission" date="2022-06" db="UniProtKB">
        <authorList>
            <consortium name="EnsemblMetazoa"/>
        </authorList>
    </citation>
    <scope>IDENTIFICATION</scope>
</reference>
<accession>A0A8R1TUI6</accession>